<dbReference type="GO" id="GO:0002758">
    <property type="term" value="P:innate immune response-activating signaling pathway"/>
    <property type="evidence" value="ECO:0007669"/>
    <property type="project" value="UniProtKB-ARBA"/>
</dbReference>
<dbReference type="GO" id="GO:0042742">
    <property type="term" value="P:defense response to bacterium"/>
    <property type="evidence" value="ECO:0007669"/>
    <property type="project" value="UniProtKB-ARBA"/>
</dbReference>
<dbReference type="eggNOG" id="KOG4658">
    <property type="taxonomic scope" value="Eukaryota"/>
</dbReference>
<reference evidence="6" key="1">
    <citation type="journal article" date="2012" name="Nat. Biotechnol.">
        <title>Reference genome sequence of the model plant Setaria.</title>
        <authorList>
            <person name="Bennetzen J.L."/>
            <person name="Schmutz J."/>
            <person name="Wang H."/>
            <person name="Percifield R."/>
            <person name="Hawkins J."/>
            <person name="Pontaroli A.C."/>
            <person name="Estep M."/>
            <person name="Feng L."/>
            <person name="Vaughn J.N."/>
            <person name="Grimwood J."/>
            <person name="Jenkins J."/>
            <person name="Barry K."/>
            <person name="Lindquist E."/>
            <person name="Hellsten U."/>
            <person name="Deshpande S."/>
            <person name="Wang X."/>
            <person name="Wu X."/>
            <person name="Mitros T."/>
            <person name="Triplett J."/>
            <person name="Yang X."/>
            <person name="Ye C.Y."/>
            <person name="Mauro-Herrera M."/>
            <person name="Wang L."/>
            <person name="Li P."/>
            <person name="Sharma M."/>
            <person name="Sharma R."/>
            <person name="Ronald P.C."/>
            <person name="Panaud O."/>
            <person name="Kellogg E.A."/>
            <person name="Brutnell T.P."/>
            <person name="Doust A.N."/>
            <person name="Tuskan G.A."/>
            <person name="Rokhsar D."/>
            <person name="Devos K.M."/>
        </authorList>
    </citation>
    <scope>NUCLEOTIDE SEQUENCE [LARGE SCALE GENOMIC DNA]</scope>
    <source>
        <strain evidence="6">cv. Yugu1</strain>
    </source>
</reference>
<dbReference type="Gene3D" id="1.20.5.4130">
    <property type="match status" value="1"/>
</dbReference>
<dbReference type="Proteomes" id="UP000004995">
    <property type="component" value="Unassembled WGS sequence"/>
</dbReference>
<organism evidence="5 6">
    <name type="scientific">Setaria italica</name>
    <name type="common">Foxtail millet</name>
    <name type="synonym">Panicum italicum</name>
    <dbReference type="NCBI Taxonomy" id="4555"/>
    <lineage>
        <taxon>Eukaryota</taxon>
        <taxon>Viridiplantae</taxon>
        <taxon>Streptophyta</taxon>
        <taxon>Embryophyta</taxon>
        <taxon>Tracheophyta</taxon>
        <taxon>Spermatophyta</taxon>
        <taxon>Magnoliopsida</taxon>
        <taxon>Liliopsida</taxon>
        <taxon>Poales</taxon>
        <taxon>Poaceae</taxon>
        <taxon>PACMAD clade</taxon>
        <taxon>Panicoideae</taxon>
        <taxon>Panicodae</taxon>
        <taxon>Paniceae</taxon>
        <taxon>Cenchrinae</taxon>
        <taxon>Setaria</taxon>
    </lineage>
</organism>
<dbReference type="InterPro" id="IPR042197">
    <property type="entry name" value="Apaf_helical"/>
</dbReference>
<sequence>MSIINDPPIGSIVSKIQDIVIDEGIITLGLQEDLKELQRTMKQVQCFINDAEQREQRKGNKLLMVDASSSRSSEMCVISQLFSCLPNIQSLHKIAIRIRNLNTELDKISKLEEASVVRRTRTSELLEPNLVGKETLLASMQLVELILRHKDETAHKIGIVGTALTTRAWLCVSQEYSKDALLKEVLRNIGVDYMLDETVGELSRKLGTAVENKTLFITWNDTVHRVQLMSYGTGWELLGKCMNINEEAEVQNLRDIGIKIVRMCGGLPLAIKVISSQCFLYCALYPEGHIMYRADLIRYWIVEGFVEEQEDELLEDTAEEYYNELIHWNLLQPDPFYVDCGRCRMHSLLRRLAQHLSQDECFCGDQQLLDFKSLSKLRRISIVPDKGSVRLPDIGKEQIRARTLIIHSTKPTIVENKIFKTLPHIRVLSLQHCQALHCLLLAITQLCQLRCLGLSGTPINQVPKGIGALNFLNDLQSIPVCGRAIDNFTLTQDGWDIEELSGLQQLRSLSMVKFEKAGPCSTDFLINKKHLKSLELRCTDEQYSEEEVSNTEETFEQLIPPHSLEYLEIGEFFGRRYPTWIGTTHLSSLTYLILSYCKSCVHLPPVGHLPNLKYLQIRGATTVIKIGPEFVSCGVGNPEPVGAVAFPRLEWFIILDVPNLEEWTLVSVEGEVSASSSEVREGSANVKQKGGASIPKMRLLPRLKCLQIIHCPKLKALPERLGQDATSLKTLEIRDLGCLKVVENLQSISTLVIAECEGLERVTNLPCVGQLKAENCLNLRFVDNLDNLKNLFLTDDMQEISSPWVAGLQEQYQKLHGEILDVYIWTDCSFKASQ</sequence>
<keyword evidence="1" id="KW-0677">Repeat</keyword>
<evidence type="ECO:0000259" key="3">
    <source>
        <dbReference type="Pfam" id="PF23559"/>
    </source>
</evidence>
<dbReference type="InParanoid" id="K3ZMY4"/>
<dbReference type="InterPro" id="IPR036388">
    <property type="entry name" value="WH-like_DNA-bd_sf"/>
</dbReference>
<dbReference type="EMBL" id="AGNK02004735">
    <property type="status" value="NOT_ANNOTATED_CDS"/>
    <property type="molecule type" value="Genomic_DNA"/>
</dbReference>
<accession>K3ZMY4</accession>
<dbReference type="InterPro" id="IPR058922">
    <property type="entry name" value="WHD_DRP"/>
</dbReference>
<evidence type="ECO:0008006" key="7">
    <source>
        <dbReference type="Google" id="ProtNLM"/>
    </source>
</evidence>
<dbReference type="Gene3D" id="1.10.10.10">
    <property type="entry name" value="Winged helix-like DNA-binding domain superfamily/Winged helix DNA-binding domain"/>
    <property type="match status" value="1"/>
</dbReference>
<dbReference type="Pfam" id="PF25019">
    <property type="entry name" value="LRR_R13L1-DRL21"/>
    <property type="match status" value="1"/>
</dbReference>
<dbReference type="SUPFAM" id="SSF52058">
    <property type="entry name" value="L domain-like"/>
    <property type="match status" value="1"/>
</dbReference>
<proteinExistence type="predicted"/>
<dbReference type="Gene3D" id="3.80.10.10">
    <property type="entry name" value="Ribonuclease Inhibitor"/>
    <property type="match status" value="2"/>
</dbReference>
<dbReference type="Gene3D" id="1.10.8.430">
    <property type="entry name" value="Helical domain of apoptotic protease-activating factors"/>
    <property type="match status" value="1"/>
</dbReference>
<dbReference type="Gramene" id="KQK93995">
    <property type="protein sequence ID" value="KQK93995"/>
    <property type="gene ID" value="SETIT_027957mg"/>
</dbReference>
<evidence type="ECO:0000259" key="4">
    <source>
        <dbReference type="Pfam" id="PF25019"/>
    </source>
</evidence>
<keyword evidence="6" id="KW-1185">Reference proteome</keyword>
<dbReference type="PANTHER" id="PTHR23155">
    <property type="entry name" value="DISEASE RESISTANCE PROTEIN RP"/>
    <property type="match status" value="1"/>
</dbReference>
<evidence type="ECO:0000313" key="5">
    <source>
        <dbReference type="EnsemblPlants" id="KQK93995"/>
    </source>
</evidence>
<evidence type="ECO:0000313" key="6">
    <source>
        <dbReference type="Proteomes" id="UP000004995"/>
    </source>
</evidence>
<keyword evidence="2" id="KW-0611">Plant defense</keyword>
<dbReference type="InterPro" id="IPR056789">
    <property type="entry name" value="LRR_R13L1-DRL21"/>
</dbReference>
<feature type="domain" description="R13L1/DRL21-like LRR repeat region" evidence="4">
    <location>
        <begin position="497"/>
        <end position="619"/>
    </location>
</feature>
<reference evidence="5" key="2">
    <citation type="submission" date="2018-08" db="UniProtKB">
        <authorList>
            <consortium name="EnsemblPlants"/>
        </authorList>
    </citation>
    <scope>IDENTIFICATION</scope>
    <source>
        <strain evidence="5">Yugu1</strain>
    </source>
</reference>
<dbReference type="InterPro" id="IPR032675">
    <property type="entry name" value="LRR_dom_sf"/>
</dbReference>
<dbReference type="EnsemblPlants" id="KQK93995">
    <property type="protein sequence ID" value="KQK93995"/>
    <property type="gene ID" value="SETIT_027957mg"/>
</dbReference>
<dbReference type="FunFam" id="1.10.10.10:FF:000322">
    <property type="entry name" value="Probable disease resistance protein At1g63360"/>
    <property type="match status" value="1"/>
</dbReference>
<dbReference type="HOGENOM" id="CLU_000837_8_6_1"/>
<evidence type="ECO:0000256" key="1">
    <source>
        <dbReference type="ARBA" id="ARBA00022737"/>
    </source>
</evidence>
<dbReference type="GO" id="GO:0009626">
    <property type="term" value="P:plant-type hypersensitive response"/>
    <property type="evidence" value="ECO:0007669"/>
    <property type="project" value="UniProtKB-ARBA"/>
</dbReference>
<evidence type="ECO:0000256" key="2">
    <source>
        <dbReference type="ARBA" id="ARBA00022821"/>
    </source>
</evidence>
<protein>
    <recommendedName>
        <fullName evidence="7">NB-ARC domain-containing protein</fullName>
    </recommendedName>
</protein>
<name>K3ZMY4_SETIT</name>
<dbReference type="OMA" id="CMNINEE"/>
<dbReference type="STRING" id="4555.K3ZMY4"/>
<dbReference type="GO" id="GO:0043531">
    <property type="term" value="F:ADP binding"/>
    <property type="evidence" value="ECO:0007669"/>
    <property type="project" value="InterPro"/>
</dbReference>
<dbReference type="PANTHER" id="PTHR23155:SF1165">
    <property type="entry name" value="OS11G0676100 PROTEIN"/>
    <property type="match status" value="1"/>
</dbReference>
<dbReference type="SUPFAM" id="SSF52540">
    <property type="entry name" value="P-loop containing nucleoside triphosphate hydrolases"/>
    <property type="match status" value="1"/>
</dbReference>
<dbReference type="AlphaFoldDB" id="K3ZMY4"/>
<feature type="domain" description="Disease resistance protein winged helix" evidence="3">
    <location>
        <begin position="284"/>
        <end position="353"/>
    </location>
</feature>
<dbReference type="Pfam" id="PF23559">
    <property type="entry name" value="WHD_DRP"/>
    <property type="match status" value="1"/>
</dbReference>
<dbReference type="InterPro" id="IPR044974">
    <property type="entry name" value="Disease_R_plants"/>
</dbReference>
<dbReference type="InterPro" id="IPR027417">
    <property type="entry name" value="P-loop_NTPase"/>
</dbReference>